<dbReference type="InterPro" id="IPR000182">
    <property type="entry name" value="GNAT_dom"/>
</dbReference>
<dbReference type="Gene3D" id="3.40.630.30">
    <property type="match status" value="1"/>
</dbReference>
<dbReference type="Pfam" id="PF00583">
    <property type="entry name" value="Acetyltransf_1"/>
    <property type="match status" value="1"/>
</dbReference>
<feature type="domain" description="N-acetyltransferase" evidence="1">
    <location>
        <begin position="119"/>
        <end position="275"/>
    </location>
</feature>
<dbReference type="SUPFAM" id="SSF55729">
    <property type="entry name" value="Acyl-CoA N-acyltransferases (Nat)"/>
    <property type="match status" value="1"/>
</dbReference>
<proteinExistence type="predicted"/>
<evidence type="ECO:0000259" key="1">
    <source>
        <dbReference type="PROSITE" id="PS51186"/>
    </source>
</evidence>
<dbReference type="InterPro" id="IPR016181">
    <property type="entry name" value="Acyl_CoA_acyltransferase"/>
</dbReference>
<dbReference type="CDD" id="cd04301">
    <property type="entry name" value="NAT_SF"/>
    <property type="match status" value="1"/>
</dbReference>
<dbReference type="PROSITE" id="PS51186">
    <property type="entry name" value="GNAT"/>
    <property type="match status" value="1"/>
</dbReference>
<dbReference type="GO" id="GO:0016747">
    <property type="term" value="F:acyltransferase activity, transferring groups other than amino-acyl groups"/>
    <property type="evidence" value="ECO:0007669"/>
    <property type="project" value="InterPro"/>
</dbReference>
<dbReference type="EMBL" id="MN740466">
    <property type="protein sequence ID" value="QHU27943.1"/>
    <property type="molecule type" value="Genomic_DNA"/>
</dbReference>
<sequence length="288" mass="34164">MSKSNSNKFYDPLTKIYVSKSNIEEWSKKLKYAHSVPNHFLENIDITVDKKENIDVKKQLYYDKIKMFINNNSEHLLNNLISVNKSKSLIQDRRDEYNEIMRLYNKSMKEYQDIHGKKIVIRLVLNKNKEKLMAYLQYYNYKKLTKDTYTPKGLVNEIDDFILKNRLYGLYSDDLMVGFLIIKKSRYFKIDGTSDKVDTFYIQEVYIDKSMRGRKLGKILLDYALLICPINKKHISLMTYEGNIMANIAKSYGFELQNESSGCPVNKLFFVRRMTDKDFLKNTNRITE</sequence>
<accession>A0A6C0LBJ9</accession>
<evidence type="ECO:0000313" key="2">
    <source>
        <dbReference type="EMBL" id="QHU27943.1"/>
    </source>
</evidence>
<protein>
    <recommendedName>
        <fullName evidence="1">N-acetyltransferase domain-containing protein</fullName>
    </recommendedName>
</protein>
<organism evidence="2">
    <name type="scientific">viral metagenome</name>
    <dbReference type="NCBI Taxonomy" id="1070528"/>
    <lineage>
        <taxon>unclassified sequences</taxon>
        <taxon>metagenomes</taxon>
        <taxon>organismal metagenomes</taxon>
    </lineage>
</organism>
<dbReference type="AlphaFoldDB" id="A0A6C0LBJ9"/>
<name>A0A6C0LBJ9_9ZZZZ</name>
<reference evidence="2" key="1">
    <citation type="journal article" date="2020" name="Nature">
        <title>Giant virus diversity and host interactions through global metagenomics.</title>
        <authorList>
            <person name="Schulz F."/>
            <person name="Roux S."/>
            <person name="Paez-Espino D."/>
            <person name="Jungbluth S."/>
            <person name="Walsh D.A."/>
            <person name="Denef V.J."/>
            <person name="McMahon K.D."/>
            <person name="Konstantinidis K.T."/>
            <person name="Eloe-Fadrosh E.A."/>
            <person name="Kyrpides N.C."/>
            <person name="Woyke T."/>
        </authorList>
    </citation>
    <scope>NUCLEOTIDE SEQUENCE</scope>
    <source>
        <strain evidence="2">GVMAG-M-3300027769-26</strain>
    </source>
</reference>